<keyword evidence="10 13" id="KW-0472">Membrane</keyword>
<sequence length="1054" mass="118126">MLHSTRNQDQGSHSSNSNRQENKPKSEISKPTYQLHKPTKSSTSHQFTPTSYSSQDARSSTSNHESKSNQKLSVKPSNSNQKMTSIKRTLRNDPLKRSSSSISLTSSLLTSIPSPPPSLGFLKASRLLQQQSSSLQSRMEEASGANSPLARLLRYWSSTGKPQHQILMSSIAVVILVKLSVSLGSYSGFSKGPLFGDLEAQRHWMGLTLHHWGLDYPPLTAYHSWILAHIGRIFNPIFVALRPPHPTSDDLTGWGDLHDSLKHFLRWTVLGSDLIIWIPVVFIYCFITYNTYQSDHSSSHASSRSISKSKAKSTNAIHSTLLLLLNPNLILIDNGHFQYNSIMLGLTLAAIVSFHLDRDLLGATLYVCSMCFKQMALYYSPAIFAYLFGKCLYLRHTTGLILFFKIAIVSITTLLVVFLPFIVFAPFPSTILQTIHRIFPLSRGLFEDKVANFWCAMNVIIKFRSLAEVSTLAKVALLMTLLAVLPGMIIVIWVNWNLGSEARNEESETEKPMMKKIPRSLSLVPLSLFNSSMAFYLFSFQVHEKTILLPILPLMMIISQEFHATNQFDLNTDGQWTGLISNVACFSMWPLLQKDNLHWQYVTLQVLYNYLIGYNPIKKLAQWSFIDYLTIISYVLIGLIHLSELMIKAPDRLPDLYIVMNLSLSFSIFGLSYLWSLHRLIEEGWGLIGFTKKPLNSNTRPTCTSSSSSTKLVSRSSSLSKGSKPQPVPSLHSRIDSISNPEIKFIEEEEEEEEISREGSKTKRATSLQARPKKPIHSLLSTNERGPIRSRSLGGTSLMNSQQIRTNLKLKTMISSPRADQLMNRIRNRVNAEQAVIGTTGSGSSYQLQQNRPQRMLVKEEGYGRRSSLGEEVEVEQIQANRGEEEVEGEEVEEGEEEVEGEEGVGEEEEGEGGEGEEEGEEGEEEEGGEEGEEEEGEEGEEEEEEEEIPIERIQTSREEEGEESMNDGERMSRKIEVVEQDWEMALRQSREGAIRRRREELRLQANLANASVTGGTGGGAGGGSRKLSMSMNMNLVGGYVDALDLVNGPPSRR</sequence>
<dbReference type="RefSeq" id="XP_007403549.1">
    <property type="nucleotide sequence ID" value="XM_007403487.1"/>
</dbReference>
<name>F4R3D8_MELLP</name>
<dbReference type="VEuPathDB" id="FungiDB:MELLADRAFT_114809"/>
<gene>
    <name evidence="14" type="ORF">MELLADRAFT_114809</name>
</gene>
<dbReference type="InterPro" id="IPR004856">
    <property type="entry name" value="Glyco_trans_ALG6/ALG8"/>
</dbReference>
<dbReference type="STRING" id="747676.F4R3D8"/>
<keyword evidence="6 14" id="KW-0808">Transferase</keyword>
<dbReference type="PANTHER" id="PTHR12413">
    <property type="entry name" value="DOLICHYL GLYCOSYLTRANSFERASE"/>
    <property type="match status" value="1"/>
</dbReference>
<evidence type="ECO:0000256" key="8">
    <source>
        <dbReference type="ARBA" id="ARBA00022824"/>
    </source>
</evidence>
<reference evidence="15" key="1">
    <citation type="journal article" date="2011" name="Proc. Natl. Acad. Sci. U.S.A.">
        <title>Obligate biotrophy features unraveled by the genomic analysis of rust fungi.</title>
        <authorList>
            <person name="Duplessis S."/>
            <person name="Cuomo C.A."/>
            <person name="Lin Y.-C."/>
            <person name="Aerts A."/>
            <person name="Tisserant E."/>
            <person name="Veneault-Fourrey C."/>
            <person name="Joly D.L."/>
            <person name="Hacquard S."/>
            <person name="Amselem J."/>
            <person name="Cantarel B.L."/>
            <person name="Chiu R."/>
            <person name="Coutinho P.M."/>
            <person name="Feau N."/>
            <person name="Field M."/>
            <person name="Frey P."/>
            <person name="Gelhaye E."/>
            <person name="Goldberg J."/>
            <person name="Grabherr M.G."/>
            <person name="Kodira C.D."/>
            <person name="Kohler A."/>
            <person name="Kuees U."/>
            <person name="Lindquist E.A."/>
            <person name="Lucas S.M."/>
            <person name="Mago R."/>
            <person name="Mauceli E."/>
            <person name="Morin E."/>
            <person name="Murat C."/>
            <person name="Pangilinan J.L."/>
            <person name="Park R."/>
            <person name="Pearson M."/>
            <person name="Quesneville H."/>
            <person name="Rouhier N."/>
            <person name="Sakthikumar S."/>
            <person name="Salamov A.A."/>
            <person name="Schmutz J."/>
            <person name="Selles B."/>
            <person name="Shapiro H."/>
            <person name="Tanguay P."/>
            <person name="Tuskan G.A."/>
            <person name="Henrissat B."/>
            <person name="Van de Peer Y."/>
            <person name="Rouze P."/>
            <person name="Ellis J.G."/>
            <person name="Dodds P.N."/>
            <person name="Schein J.E."/>
            <person name="Zhong S."/>
            <person name="Hamelin R.C."/>
            <person name="Grigoriev I.V."/>
            <person name="Szabo L.J."/>
            <person name="Martin F."/>
        </authorList>
    </citation>
    <scope>NUCLEOTIDE SEQUENCE [LARGE SCALE GENOMIC DNA]</scope>
    <source>
        <strain evidence="15">98AG31 / pathotype 3-4-7</strain>
    </source>
</reference>
<keyword evidence="5" id="KW-0328">Glycosyltransferase</keyword>
<evidence type="ECO:0000256" key="6">
    <source>
        <dbReference type="ARBA" id="ARBA00022679"/>
    </source>
</evidence>
<evidence type="ECO:0000256" key="1">
    <source>
        <dbReference type="ARBA" id="ARBA00004477"/>
    </source>
</evidence>
<evidence type="ECO:0000256" key="7">
    <source>
        <dbReference type="ARBA" id="ARBA00022692"/>
    </source>
</evidence>
<dbReference type="GO" id="GO:0042281">
    <property type="term" value="F:dolichyl pyrophosphate Man9GlcNAc2 alpha-1,3-glucosyltransferase activity"/>
    <property type="evidence" value="ECO:0007669"/>
    <property type="project" value="UniProtKB-EC"/>
</dbReference>
<evidence type="ECO:0000256" key="5">
    <source>
        <dbReference type="ARBA" id="ARBA00022676"/>
    </source>
</evidence>
<feature type="compositionally biased region" description="Low complexity" evidence="12">
    <location>
        <begin position="98"/>
        <end position="109"/>
    </location>
</feature>
<dbReference type="UniPathway" id="UPA00378"/>
<feature type="region of interest" description="Disordered" evidence="12">
    <location>
        <begin position="1"/>
        <end position="109"/>
    </location>
</feature>
<evidence type="ECO:0000313" key="14">
    <source>
        <dbReference type="EMBL" id="EGG12611.1"/>
    </source>
</evidence>
<evidence type="ECO:0000256" key="4">
    <source>
        <dbReference type="ARBA" id="ARBA00011937"/>
    </source>
</evidence>
<dbReference type="eggNOG" id="KOG2575">
    <property type="taxonomic scope" value="Eukaryota"/>
</dbReference>
<keyword evidence="15" id="KW-1185">Reference proteome</keyword>
<comment type="similarity">
    <text evidence="3">Belongs to the ALG6/ALG8 glucosyltransferase family.</text>
</comment>
<feature type="compositionally biased region" description="Polar residues" evidence="12">
    <location>
        <begin position="40"/>
        <end position="87"/>
    </location>
</feature>
<keyword evidence="8" id="KW-0256">Endoplasmic reticulum</keyword>
<feature type="compositionally biased region" description="Low complexity" evidence="12">
    <location>
        <begin position="696"/>
        <end position="723"/>
    </location>
</feature>
<keyword evidence="7 13" id="KW-0812">Transmembrane</keyword>
<organism evidence="15">
    <name type="scientific">Melampsora larici-populina (strain 98AG31 / pathotype 3-4-7)</name>
    <name type="common">Poplar leaf rust fungus</name>
    <dbReference type="NCBI Taxonomy" id="747676"/>
    <lineage>
        <taxon>Eukaryota</taxon>
        <taxon>Fungi</taxon>
        <taxon>Dikarya</taxon>
        <taxon>Basidiomycota</taxon>
        <taxon>Pucciniomycotina</taxon>
        <taxon>Pucciniomycetes</taxon>
        <taxon>Pucciniales</taxon>
        <taxon>Melampsoraceae</taxon>
        <taxon>Melampsora</taxon>
    </lineage>
</organism>
<accession>F4R3D8</accession>
<feature type="transmembrane region" description="Helical" evidence="13">
    <location>
        <begin position="401"/>
        <end position="427"/>
    </location>
</feature>
<dbReference type="EMBL" id="GL883090">
    <property type="protein sequence ID" value="EGG12611.1"/>
    <property type="molecule type" value="Genomic_DNA"/>
</dbReference>
<evidence type="ECO:0000256" key="11">
    <source>
        <dbReference type="ARBA" id="ARBA00032921"/>
    </source>
</evidence>
<dbReference type="GO" id="GO:0005789">
    <property type="term" value="C:endoplasmic reticulum membrane"/>
    <property type="evidence" value="ECO:0007669"/>
    <property type="project" value="UniProtKB-SubCell"/>
</dbReference>
<dbReference type="PANTHER" id="PTHR12413:SF1">
    <property type="entry name" value="DOLICHYL PYROPHOSPHATE MAN9GLCNAC2 ALPHA-1,3-GLUCOSYLTRANSFERASE"/>
    <property type="match status" value="1"/>
</dbReference>
<feature type="transmembrane region" description="Helical" evidence="13">
    <location>
        <begin position="337"/>
        <end position="356"/>
    </location>
</feature>
<feature type="region of interest" description="Disordered" evidence="12">
    <location>
        <begin position="861"/>
        <end position="975"/>
    </location>
</feature>
<dbReference type="Pfam" id="PF03155">
    <property type="entry name" value="Alg6_Alg8"/>
    <property type="match status" value="1"/>
</dbReference>
<proteinExistence type="inferred from homology"/>
<keyword evidence="9 13" id="KW-1133">Transmembrane helix</keyword>
<feature type="transmembrane region" description="Helical" evidence="13">
    <location>
        <begin position="376"/>
        <end position="395"/>
    </location>
</feature>
<evidence type="ECO:0000256" key="10">
    <source>
        <dbReference type="ARBA" id="ARBA00023136"/>
    </source>
</evidence>
<evidence type="ECO:0000313" key="15">
    <source>
        <dbReference type="Proteomes" id="UP000001072"/>
    </source>
</evidence>
<dbReference type="InParanoid" id="F4R3D8"/>
<comment type="pathway">
    <text evidence="2">Protein modification; protein glycosylation.</text>
</comment>
<dbReference type="AlphaFoldDB" id="F4R3D8"/>
<evidence type="ECO:0000256" key="13">
    <source>
        <dbReference type="SAM" id="Phobius"/>
    </source>
</evidence>
<feature type="transmembrane region" description="Helical" evidence="13">
    <location>
        <begin position="521"/>
        <end position="540"/>
    </location>
</feature>
<evidence type="ECO:0000256" key="3">
    <source>
        <dbReference type="ARBA" id="ARBA00008715"/>
    </source>
</evidence>
<dbReference type="GeneID" id="18925475"/>
<feature type="transmembrane region" description="Helical" evidence="13">
    <location>
        <begin position="274"/>
        <end position="292"/>
    </location>
</feature>
<feature type="transmembrane region" description="Helical" evidence="13">
    <location>
        <begin position="166"/>
        <end position="189"/>
    </location>
</feature>
<protein>
    <recommendedName>
        <fullName evidence="4">dolichyl-P-Glc:Man9GlcNAc2-PP-dolichol alpha-1,3-glucosyltransferase</fullName>
        <ecNumber evidence="4">2.4.1.267</ecNumber>
    </recommendedName>
    <alternativeName>
        <fullName evidence="11">Dol-P-Glc:Man(9)GlcNAc(2)-PP-Dol alpha-1,3-glucosyltransferase</fullName>
    </alternativeName>
</protein>
<feature type="compositionally biased region" description="Acidic residues" evidence="12">
    <location>
        <begin position="885"/>
        <end position="949"/>
    </location>
</feature>
<dbReference type="OrthoDB" id="5589195at2759"/>
<dbReference type="KEGG" id="mlr:MELLADRAFT_114809"/>
<evidence type="ECO:0000256" key="2">
    <source>
        <dbReference type="ARBA" id="ARBA00004922"/>
    </source>
</evidence>
<evidence type="ECO:0000256" key="9">
    <source>
        <dbReference type="ARBA" id="ARBA00022989"/>
    </source>
</evidence>
<comment type="subcellular location">
    <subcellularLocation>
        <location evidence="1">Endoplasmic reticulum membrane</location>
        <topology evidence="1">Multi-pass membrane protein</topology>
    </subcellularLocation>
</comment>
<feature type="transmembrane region" description="Helical" evidence="13">
    <location>
        <begin position="623"/>
        <end position="643"/>
    </location>
</feature>
<feature type="compositionally biased region" description="Polar residues" evidence="12">
    <location>
        <begin position="1"/>
        <end position="19"/>
    </location>
</feature>
<feature type="region of interest" description="Disordered" evidence="12">
    <location>
        <begin position="696"/>
        <end position="773"/>
    </location>
</feature>
<dbReference type="Proteomes" id="UP000001072">
    <property type="component" value="Unassembled WGS sequence"/>
</dbReference>
<dbReference type="EC" id="2.4.1.267" evidence="4"/>
<dbReference type="HOGENOM" id="CLU_008110_1_0_1"/>
<evidence type="ECO:0000256" key="12">
    <source>
        <dbReference type="SAM" id="MobiDB-lite"/>
    </source>
</evidence>
<feature type="transmembrane region" description="Helical" evidence="13">
    <location>
        <begin position="472"/>
        <end position="494"/>
    </location>
</feature>
<feature type="transmembrane region" description="Helical" evidence="13">
    <location>
        <begin position="655"/>
        <end position="675"/>
    </location>
</feature>